<keyword evidence="2" id="KW-1185">Reference proteome</keyword>
<dbReference type="OrthoDB" id="162969at2759"/>
<dbReference type="EMBL" id="JABCKI010003559">
    <property type="protein sequence ID" value="KAG5641871.1"/>
    <property type="molecule type" value="Genomic_DNA"/>
</dbReference>
<dbReference type="AlphaFoldDB" id="A0A9P7G2R7"/>
<sequence>YVLVTKRRPNTNITPVHIYDINQLEAMHLGDISWREVDAMTIRHCFCKAGILPDAPENATATSPSIPISSIVNQQDPVADAEKQLEAALDNLASTGALQPANHMSLDALLNPEGESDEMDKATVMKEAEEVIYLLVELGGLVVK</sequence>
<comment type="caution">
    <text evidence="1">The sequence shown here is derived from an EMBL/GenBank/DDBJ whole genome shotgun (WGS) entry which is preliminary data.</text>
</comment>
<reference evidence="1" key="1">
    <citation type="submission" date="2021-02" db="EMBL/GenBank/DDBJ databases">
        <authorList>
            <person name="Nieuwenhuis M."/>
            <person name="Van De Peppel L.J.J."/>
        </authorList>
    </citation>
    <scope>NUCLEOTIDE SEQUENCE</scope>
    <source>
        <strain evidence="1">D49</strain>
    </source>
</reference>
<name>A0A9P7G2R7_9AGAR</name>
<proteinExistence type="predicted"/>
<reference evidence="1" key="2">
    <citation type="submission" date="2021-10" db="EMBL/GenBank/DDBJ databases">
        <title>Phylogenomics reveals ancestral predisposition of the termite-cultivated fungus Termitomyces towards a domesticated lifestyle.</title>
        <authorList>
            <person name="Auxier B."/>
            <person name="Grum-Grzhimaylo A."/>
            <person name="Cardenas M.E."/>
            <person name="Lodge J.D."/>
            <person name="Laessoe T."/>
            <person name="Pedersen O."/>
            <person name="Smith M.E."/>
            <person name="Kuyper T.W."/>
            <person name="Franco-Molano E.A."/>
            <person name="Baroni T.J."/>
            <person name="Aanen D.K."/>
        </authorList>
    </citation>
    <scope>NUCLEOTIDE SEQUENCE</scope>
    <source>
        <strain evidence="1">D49</strain>
    </source>
</reference>
<protein>
    <submittedName>
        <fullName evidence="1">Uncharacterized protein</fullName>
    </submittedName>
</protein>
<accession>A0A9P7G2R7</accession>
<evidence type="ECO:0000313" key="1">
    <source>
        <dbReference type="EMBL" id="KAG5641871.1"/>
    </source>
</evidence>
<gene>
    <name evidence="1" type="ORF">H0H81_010948</name>
</gene>
<feature type="non-terminal residue" evidence="1">
    <location>
        <position position="1"/>
    </location>
</feature>
<organism evidence="1 2">
    <name type="scientific">Sphagnurus paluster</name>
    <dbReference type="NCBI Taxonomy" id="117069"/>
    <lineage>
        <taxon>Eukaryota</taxon>
        <taxon>Fungi</taxon>
        <taxon>Dikarya</taxon>
        <taxon>Basidiomycota</taxon>
        <taxon>Agaricomycotina</taxon>
        <taxon>Agaricomycetes</taxon>
        <taxon>Agaricomycetidae</taxon>
        <taxon>Agaricales</taxon>
        <taxon>Tricholomatineae</taxon>
        <taxon>Lyophyllaceae</taxon>
        <taxon>Sphagnurus</taxon>
    </lineage>
</organism>
<dbReference type="Proteomes" id="UP000717328">
    <property type="component" value="Unassembled WGS sequence"/>
</dbReference>
<evidence type="ECO:0000313" key="2">
    <source>
        <dbReference type="Proteomes" id="UP000717328"/>
    </source>
</evidence>